<dbReference type="Pfam" id="PF00307">
    <property type="entry name" value="CH"/>
    <property type="match status" value="1"/>
</dbReference>
<dbReference type="SUPFAM" id="SSF143885">
    <property type="entry name" value="RGC domain-like"/>
    <property type="match status" value="1"/>
</dbReference>
<reference evidence="3" key="1">
    <citation type="submission" date="2022-11" db="EMBL/GenBank/DDBJ databases">
        <authorList>
            <person name="Kikuchi T."/>
        </authorList>
    </citation>
    <scope>NUCLEOTIDE SEQUENCE</scope>
    <source>
        <strain evidence="3">PS1010</strain>
    </source>
</reference>
<dbReference type="InterPro" id="IPR036872">
    <property type="entry name" value="CH_dom_sf"/>
</dbReference>
<feature type="coiled-coil region" evidence="1">
    <location>
        <begin position="606"/>
        <end position="638"/>
    </location>
</feature>
<feature type="coiled-coil region" evidence="1">
    <location>
        <begin position="1178"/>
        <end position="1218"/>
    </location>
</feature>
<accession>A0A9P1I4C3</accession>
<dbReference type="OrthoDB" id="775356at2759"/>
<gene>
    <name evidence="3" type="ORF">CAMP_LOCUS55</name>
</gene>
<dbReference type="EMBL" id="CANHGI010000001">
    <property type="protein sequence ID" value="CAI5437418.1"/>
    <property type="molecule type" value="Genomic_DNA"/>
</dbReference>
<dbReference type="Proteomes" id="UP001152747">
    <property type="component" value="Unassembled WGS sequence"/>
</dbReference>
<dbReference type="Gene3D" id="1.10.506.10">
    <property type="entry name" value="GTPase Activation - p120gap, domain 1"/>
    <property type="match status" value="1"/>
</dbReference>
<protein>
    <recommendedName>
        <fullName evidence="2">Calponin-homology (CH) domain-containing protein</fullName>
    </recommendedName>
</protein>
<dbReference type="InterPro" id="IPR001715">
    <property type="entry name" value="CH_dom"/>
</dbReference>
<evidence type="ECO:0000313" key="3">
    <source>
        <dbReference type="EMBL" id="CAI5437418.1"/>
    </source>
</evidence>
<dbReference type="InterPro" id="IPR001936">
    <property type="entry name" value="RasGAP_dom"/>
</dbReference>
<dbReference type="GO" id="GO:0005096">
    <property type="term" value="F:GTPase activator activity"/>
    <property type="evidence" value="ECO:0007669"/>
    <property type="project" value="TreeGrafter"/>
</dbReference>
<dbReference type="Gene3D" id="1.10.418.10">
    <property type="entry name" value="Calponin-like domain"/>
    <property type="match status" value="1"/>
</dbReference>
<keyword evidence="4" id="KW-1185">Reference proteome</keyword>
<dbReference type="GO" id="GO:0005516">
    <property type="term" value="F:calmodulin binding"/>
    <property type="evidence" value="ECO:0007669"/>
    <property type="project" value="TreeGrafter"/>
</dbReference>
<name>A0A9P1I4C3_9PELO</name>
<dbReference type="SUPFAM" id="SSF48350">
    <property type="entry name" value="GTPase activation domain, GAP"/>
    <property type="match status" value="1"/>
</dbReference>
<evidence type="ECO:0000259" key="2">
    <source>
        <dbReference type="PROSITE" id="PS50021"/>
    </source>
</evidence>
<proteinExistence type="predicted"/>
<dbReference type="SMART" id="SM00033">
    <property type="entry name" value="CH"/>
    <property type="match status" value="1"/>
</dbReference>
<evidence type="ECO:0000313" key="4">
    <source>
        <dbReference type="Proteomes" id="UP001152747"/>
    </source>
</evidence>
<dbReference type="SUPFAM" id="SSF47576">
    <property type="entry name" value="Calponin-homology domain, CH-domain"/>
    <property type="match status" value="1"/>
</dbReference>
<dbReference type="PROSITE" id="PS50021">
    <property type="entry name" value="CH"/>
    <property type="match status" value="1"/>
</dbReference>
<sequence length="1343" mass="156707">MATTPEEEQLEDVDERRLNRVAYEYLCRCEEVRTWLSECLKDEAIVKVGELEENLRNGVLLARLANSFAPEIVPQKGIFDQSQEKYRQNENTPVYRHTDNIMQWRRAMESVHLPEIFIPETADVFEGRNMKTVFCLFALATLLHRQRKAPPMRNLAGKAKFSNNELEEMKENLKDSKLPEFGDVGNLLSDRKNRGEADCEKLKELKKSVDERDLEAFKEAIKNCSIDYLEVELAQKYYEQFVEKELEKEEEYSKLYVQSVVNSVNNQHALEKLENNPSESEILEIFDLLQFEDVRQFAIGLYLELLKDVEKPLTREKVFQVIQEANALVEIRIAVEHGSSEDVLNALKNLNLREGVKASNAKLYYNRLRKLYENAPEDYYLKKSELEKIVEEFGDISEEKRVLMELNESIQREDLDAIVTILKVEGDVYIQENLEYYVTRMKLNKPKKLGDVRQALKEVNHQVHIAFEELATVIQLNSSMLKGDENSVRSNLDKLIKSIRPNTFRKELNLWYSRRLLNAPEDKKKNNNTISLTNSWLDHEFAAGNVYMETKTMQKSTKPQEPEELGYFKWKDIEKIMDEENVAFDEYYKQNEQRVMKSQNVMKDWIGRKREEKLRLEMEAKELAAKKIQEKYKVYRNKKDLESLKTSETPSLSLVRKFVHMLDGGFSEDLQVVDAKVEITRLMAANRQLDANLIELDEKIGLLIKNRLNLQEVIAHRDKTAEAADSYTVRTTSKQQRKEKSSVESLEQLLYYLQTKPIYLANLIEDCEAAQLSKSTLISEVISPIFGFLSDNREQFLVVRLLCELLKRDVEKLKKIDDFGGFSIDGFENIKNDPSQSIVDELQSFVDEESRVVTFHLEPTQLYRELYQQKIETAEKAIQDQKVSQILSDSLSFLAKWSEIFSDAIFKKFKLGKSCIYMTSYLETCLRHQFPAATSQEIDQIVAKFAFRTFFEFSIRNIFRALGKEINDDAQHRLQCVWQFLEFAVSNKGYGNDKWYLSSLNAQVHVIHNKFMKYINENVRNVMLDDIYCLNEFTQFDPFQKPTLSLIDKHLQSVVECLKKNKKLLTQQTDDLIIQLISEANLPGGEKMLTLQLHPSPNELLADGTNPQLFTRAKKRVVELLLEGIEGKNVGELIENSKDVELEKDLKELEEEGKTDEKYQSIVTDIANDIRLHNRRQKERHEQKKSVAETRRKLIEQREELNEKLSRYEEYLETCLQNLTRTSRRLSFRPNTKEAGKIQKERASLDQIKTYKSSAEKLVKKGILLEYPGANKKTNVEIASTEERGIFRITISDNSKIADNMVLHFQDLLKLDSVEETSYNLENKLNFDVLKTIQYINKKFYNK</sequence>
<dbReference type="PANTHER" id="PTHR14149">
    <property type="entry name" value="RAS GTPASE-ACTIVATING PROTEIN WITH IQ MOTIF"/>
    <property type="match status" value="1"/>
</dbReference>
<dbReference type="GO" id="GO:0051015">
    <property type="term" value="F:actin filament binding"/>
    <property type="evidence" value="ECO:0007669"/>
    <property type="project" value="TreeGrafter"/>
</dbReference>
<organism evidence="3 4">
    <name type="scientific">Caenorhabditis angaria</name>
    <dbReference type="NCBI Taxonomy" id="860376"/>
    <lineage>
        <taxon>Eukaryota</taxon>
        <taxon>Metazoa</taxon>
        <taxon>Ecdysozoa</taxon>
        <taxon>Nematoda</taxon>
        <taxon>Chromadorea</taxon>
        <taxon>Rhabditida</taxon>
        <taxon>Rhabditina</taxon>
        <taxon>Rhabditomorpha</taxon>
        <taxon>Rhabditoidea</taxon>
        <taxon>Rhabditidae</taxon>
        <taxon>Peloderinae</taxon>
        <taxon>Caenorhabditis</taxon>
    </lineage>
</organism>
<dbReference type="PANTHER" id="PTHR14149:SF14">
    <property type="entry name" value="CALPONIN-HOMOLOGY (CH) DOMAIN-CONTAINING PROTEIN"/>
    <property type="match status" value="1"/>
</dbReference>
<dbReference type="InterPro" id="IPR000593">
    <property type="entry name" value="RasGAP_C"/>
</dbReference>
<keyword evidence="1" id="KW-0175">Coiled coil</keyword>
<dbReference type="InterPro" id="IPR008936">
    <property type="entry name" value="Rho_GTPase_activation_prot"/>
</dbReference>
<comment type="caution">
    <text evidence="3">The sequence shown here is derived from an EMBL/GenBank/DDBJ whole genome shotgun (WGS) entry which is preliminary data.</text>
</comment>
<dbReference type="Pfam" id="PF03836">
    <property type="entry name" value="RasGAP_C"/>
    <property type="match status" value="1"/>
</dbReference>
<feature type="domain" description="Calponin-homology (CH)" evidence="2">
    <location>
        <begin position="26"/>
        <end position="144"/>
    </location>
</feature>
<dbReference type="Pfam" id="PF00616">
    <property type="entry name" value="RasGAP"/>
    <property type="match status" value="1"/>
</dbReference>
<evidence type="ECO:0000256" key="1">
    <source>
        <dbReference type="SAM" id="Coils"/>
    </source>
</evidence>
<dbReference type="GO" id="GO:1903479">
    <property type="term" value="P:mitotic actomyosin contractile ring assembly actin filament organization"/>
    <property type="evidence" value="ECO:0007669"/>
    <property type="project" value="TreeGrafter"/>
</dbReference>
<dbReference type="GO" id="GO:0005938">
    <property type="term" value="C:cell cortex"/>
    <property type="evidence" value="ECO:0007669"/>
    <property type="project" value="TreeGrafter"/>
</dbReference>